<keyword evidence="2" id="KW-1185">Reference proteome</keyword>
<dbReference type="Proteomes" id="UP000186905">
    <property type="component" value="Unassembled WGS sequence"/>
</dbReference>
<dbReference type="AlphaFoldDB" id="A0A1Q9GF53"/>
<gene>
    <name evidence="1" type="ORF">BIT28_07355</name>
</gene>
<reference evidence="1 2" key="1">
    <citation type="submission" date="2016-09" db="EMBL/GenBank/DDBJ databases">
        <title>Photobacterium proteolyticum sp. nov. a protease producing bacterium isolated from ocean sediments of Laizhou Bay.</title>
        <authorList>
            <person name="Li Y."/>
        </authorList>
    </citation>
    <scope>NUCLEOTIDE SEQUENCE [LARGE SCALE GENOMIC DNA]</scope>
    <source>
        <strain evidence="1 2">13-12</strain>
    </source>
</reference>
<dbReference type="InterPro" id="IPR013398">
    <property type="entry name" value="CRISPR-assoc_prot_Csy2"/>
</dbReference>
<accession>A0A1Q9GF53</accession>
<name>A0A1Q9GF53_9GAMM</name>
<comment type="caution">
    <text evidence="1">The sequence shown here is derived from an EMBL/GenBank/DDBJ whole genome shotgun (WGS) entry which is preliminary data.</text>
</comment>
<organism evidence="1 2">
    <name type="scientific">Photobacterium proteolyticum</name>
    <dbReference type="NCBI Taxonomy" id="1903952"/>
    <lineage>
        <taxon>Bacteria</taxon>
        <taxon>Pseudomonadati</taxon>
        <taxon>Pseudomonadota</taxon>
        <taxon>Gammaproteobacteria</taxon>
        <taxon>Vibrionales</taxon>
        <taxon>Vibrionaceae</taxon>
        <taxon>Photobacterium</taxon>
    </lineage>
</organism>
<dbReference type="STRING" id="1903952.BIT28_07355"/>
<dbReference type="Pfam" id="PF09614">
    <property type="entry name" value="Cas_Csy2"/>
    <property type="match status" value="1"/>
</dbReference>
<dbReference type="EMBL" id="MJIL01000090">
    <property type="protein sequence ID" value="OLQ72984.1"/>
    <property type="molecule type" value="Genomic_DNA"/>
</dbReference>
<evidence type="ECO:0000313" key="2">
    <source>
        <dbReference type="Proteomes" id="UP000186905"/>
    </source>
</evidence>
<proteinExistence type="predicted"/>
<protein>
    <submittedName>
        <fullName evidence="1">CRISPR-associated protein Csy2</fullName>
    </submittedName>
</protein>
<sequence>MVTLREVLKSETDDLNANLRRVFRPLSPPIDISESILDAITILVNLTEPVADQRDLLDRKKCKEKLRDDKWWAACTRTVSYRHSHNVKFPDVRAAGTIRAQPLGQLPDYLFSSSIVSADDWSYSRDSKGVNKASFLTSEFIWQGERSCLGILLADTEHPLWDQLKVLGCYQKTCKAVSKQLAQIPEHIIDVKLAPNYLPQISLPDGRGSYISLSPVASQSIQSHCYQALEEHYRWTALTRYSRATNMGVLAMSCGGAFRMLRSLPQFHRFKHQLLDTRTQWLTKASVKAMRQYLSSEKWLLPANQLSFKRQMLRKQITKMIIAWLDNQDAQYSAQQLTEQFNDELSRTRSASRFAYDVKLTKLIYQIIWKCKENNELQLDDTGIAHSEDTTYLLVPNLKVAGASAMHTHFSIGLPSMMAVYGFVHALERNIQNYEPKFRMDSFAVCIHSVHLEMRGLTREVVEKTDGSLSPPAVRDDWHCDLHLSLVLRYGSASRLALESIVRHLPKRFARGICLISISDINRIQTYTKLKDAILAIPESSGQWLTLNNEECIHSIKDVISALDNRMLTPCCIGYHFLEKLSEKRYSLRGYPHAFCESIMGLLELVTIQVEADFDKVFWRYEITSSYLCIKPKKE</sequence>
<evidence type="ECO:0000313" key="1">
    <source>
        <dbReference type="EMBL" id="OLQ72984.1"/>
    </source>
</evidence>